<dbReference type="Proteomes" id="UP001316803">
    <property type="component" value="Unassembled WGS sequence"/>
</dbReference>
<proteinExistence type="predicted"/>
<reference evidence="1 2" key="1">
    <citation type="submission" date="2022-12" db="EMBL/GenBank/DDBJ databases">
        <title>Genomic features and morphological characterization of a novel Knufia sp. strain isolated from spacecraft assembly facility.</title>
        <authorList>
            <person name="Teixeira M."/>
            <person name="Chander A.M."/>
            <person name="Stajich J.E."/>
            <person name="Venkateswaran K."/>
        </authorList>
    </citation>
    <scope>NUCLEOTIDE SEQUENCE [LARGE SCALE GENOMIC DNA]</scope>
    <source>
        <strain evidence="1 2">FJI-L2-BK-P2</strain>
    </source>
</reference>
<protein>
    <submittedName>
        <fullName evidence="1">Uncharacterized protein</fullName>
    </submittedName>
</protein>
<dbReference type="AlphaFoldDB" id="A0AAN8I7A1"/>
<keyword evidence="2" id="KW-1185">Reference proteome</keyword>
<evidence type="ECO:0000313" key="2">
    <source>
        <dbReference type="Proteomes" id="UP001316803"/>
    </source>
</evidence>
<comment type="caution">
    <text evidence="1">The sequence shown here is derived from an EMBL/GenBank/DDBJ whole genome shotgun (WGS) entry which is preliminary data.</text>
</comment>
<organism evidence="1 2">
    <name type="scientific">Knufia fluminis</name>
    <dbReference type="NCBI Taxonomy" id="191047"/>
    <lineage>
        <taxon>Eukaryota</taxon>
        <taxon>Fungi</taxon>
        <taxon>Dikarya</taxon>
        <taxon>Ascomycota</taxon>
        <taxon>Pezizomycotina</taxon>
        <taxon>Eurotiomycetes</taxon>
        <taxon>Chaetothyriomycetidae</taxon>
        <taxon>Chaetothyriales</taxon>
        <taxon>Trichomeriaceae</taxon>
        <taxon>Knufia</taxon>
    </lineage>
</organism>
<evidence type="ECO:0000313" key="1">
    <source>
        <dbReference type="EMBL" id="KAK5952956.1"/>
    </source>
</evidence>
<accession>A0AAN8I7A1</accession>
<name>A0AAN8I7A1_9EURO</name>
<gene>
    <name evidence="1" type="ORF">OHC33_006077</name>
</gene>
<sequence length="699" mass="76975">MSGEVANTSGSGVSTTWEVGGTVFKTVELLQNLIRAATQDNVHPGAILAAEALGSTLLVSPARIAEASNALGANESSWITRTRIAVGFVYGNTQRAMQKSTSLVKFFALYAALRLKYEDEEIGDLLFQMIHAAGLGDRHPVSPEQLTPLLKLVSGQARQIMPYDLGNNICLKLGQYYPRPWLYNPIEHVIAAKLLVGVCKEMRDDAIANVCVVGSDGGLWLATALMWCFGEEACLYINEDLAIGNPTAKLVVTLCAESEADWRIKTWREISGLSTFVVQSGDHVEEDTSYLETNQVLTTDLKQYFEAIFPTLCHDETWGDPESMKAPYPPSTLQDLSWYADGPSARATSELTGQVAVALTSLLVKRVKLVPHQIPATYEGQCDSLSKTQGRDRSLLRSAMKLCELVDSALVSNPASCLTQYGWSMAESNMTLHEDLQMLITKFEAVTDWDEFRFRYDITDVISQRPIIEDVRQASIIMRHATHLAVDAILTCVVQKPVHGRYVRIRDTEQEEGNTARRFNELVAGPMRVSTFRENVMDWLIPGASKSDHQDLVRSGNGIVVGAASLWRTNTDPREAVAIRMVNGSIQWNGRIFSSVMEAMIRPARNLATDDCPVIAVGTVMAGMPHALQCPFDLTLQPQMSVAAQRSILLLQTSRLAMAESLSAGLEQYATSLCQIGHVFSSTLVTTRPSDFSQQDKFI</sequence>
<dbReference type="EMBL" id="JAKLMC020000013">
    <property type="protein sequence ID" value="KAK5952956.1"/>
    <property type="molecule type" value="Genomic_DNA"/>
</dbReference>